<feature type="domain" description="C-type lectin" evidence="7">
    <location>
        <begin position="519"/>
        <end position="576"/>
    </location>
</feature>
<gene>
    <name evidence="9" type="ORF">AWC38_SpisGene24150</name>
</gene>
<dbReference type="Pfam" id="PF01410">
    <property type="entry name" value="COLFI"/>
    <property type="match status" value="1"/>
</dbReference>
<dbReference type="InterPro" id="IPR036056">
    <property type="entry name" value="Fibrinogen-like_C"/>
</dbReference>
<evidence type="ECO:0000256" key="1">
    <source>
        <dbReference type="ARBA" id="ARBA00004613"/>
    </source>
</evidence>
<dbReference type="AlphaFoldDB" id="A0A2B4R486"/>
<dbReference type="PANTHER" id="PTHR22803">
    <property type="entry name" value="MANNOSE, PHOSPHOLIPASE, LECTIN RECEPTOR RELATED"/>
    <property type="match status" value="1"/>
</dbReference>
<dbReference type="InterPro" id="IPR016186">
    <property type="entry name" value="C-type_lectin-like/link_sf"/>
</dbReference>
<dbReference type="GO" id="GO:0005581">
    <property type="term" value="C:collagen trimer"/>
    <property type="evidence" value="ECO:0007669"/>
    <property type="project" value="UniProtKB-KW"/>
</dbReference>
<feature type="domain" description="Fibrinogen C-terminal" evidence="8">
    <location>
        <begin position="75"/>
        <end position="128"/>
    </location>
</feature>
<name>A0A2B4R486_STYPI</name>
<evidence type="ECO:0000256" key="4">
    <source>
        <dbReference type="ARBA" id="ARBA00023119"/>
    </source>
</evidence>
<keyword evidence="10" id="KW-1185">Reference proteome</keyword>
<evidence type="ECO:0000256" key="6">
    <source>
        <dbReference type="SAM" id="SignalP"/>
    </source>
</evidence>
<dbReference type="GO" id="GO:0005576">
    <property type="term" value="C:extracellular region"/>
    <property type="evidence" value="ECO:0007669"/>
    <property type="project" value="UniProtKB-SubCell"/>
</dbReference>
<dbReference type="Gene3D" id="3.10.100.10">
    <property type="entry name" value="Mannose-Binding Protein A, subunit A"/>
    <property type="match status" value="3"/>
</dbReference>
<evidence type="ECO:0000313" key="10">
    <source>
        <dbReference type="Proteomes" id="UP000225706"/>
    </source>
</evidence>
<comment type="caution">
    <text evidence="9">The sequence shown here is derived from an EMBL/GenBank/DDBJ whole genome shotgun (WGS) entry which is preliminary data.</text>
</comment>
<keyword evidence="6" id="KW-0732">Signal</keyword>
<organism evidence="9 10">
    <name type="scientific">Stylophora pistillata</name>
    <name type="common">Smooth cauliflower coral</name>
    <dbReference type="NCBI Taxonomy" id="50429"/>
    <lineage>
        <taxon>Eukaryota</taxon>
        <taxon>Metazoa</taxon>
        <taxon>Cnidaria</taxon>
        <taxon>Anthozoa</taxon>
        <taxon>Hexacorallia</taxon>
        <taxon>Scleractinia</taxon>
        <taxon>Astrocoeniina</taxon>
        <taxon>Pocilloporidae</taxon>
        <taxon>Stylophora</taxon>
    </lineage>
</organism>
<sequence>MNTCFLHIIFTLLSLLSITFQTASGGQDQPRFKVLEMDQNGTIYLHKTSLLCTREIITRLTEGKYQMAEPSNLGLSKEFAVLNCKELKQKVPSAESGVYWIDPDGGSHGNAFQAYCDQQTDGGGWTLVWSYTFTDYSSFRSSANAVTPRPSWSASTATVRVSTTVPLSETHYEAMNFGLWRSIGEETLIKSNINNWIACKEGTGSIVIQKQGTLSCKLVKQVSDQCSGVVPNSVALHVICPNNWVYLNGSCYMFSSASLNWLSARAACQGLGSDLVSINSQAEYQALVPKTIRITYWIGLYRDPTNKSHWLWVDGSRANFTAWRAGEPNNWLGTAEDCAEMYVTWNDLACTYTAPYICETKPRPLKFTADGPKKYPNVSRHSERCPYICETSPSRDPTNKSHWLWVDGSRANFTAWRAGEPNNWLGTAEDCAEMYVTWNDLACTYTAPYICETKPRPLKFTADGPKKYPNVSRHSERCPYICETSPRPLKFTADGPKKYPNVSRHSERCPYICETSPSRDPTNKSHWLWVDGSRANFTAWRAGEPNNWLGTAEDCAEMYVTWNDLACTYTAPYICETKPRPLKFTADGPKKYPNVSRHSERCPYICETSPKAIRAGTEWSREGLKFAIALSKIPTAEIVAVVEESISQLNNDHKLAVFGAAMGSPVSAVIAYMIMEDVEQRVLAASSVKPLL</sequence>
<feature type="signal peptide" evidence="6">
    <location>
        <begin position="1"/>
        <end position="25"/>
    </location>
</feature>
<evidence type="ECO:0000256" key="2">
    <source>
        <dbReference type="ARBA" id="ARBA00022525"/>
    </source>
</evidence>
<dbReference type="PROSITE" id="PS00615">
    <property type="entry name" value="C_TYPE_LECTIN_1"/>
    <property type="match status" value="3"/>
</dbReference>
<dbReference type="EMBL" id="LSMT01001694">
    <property type="protein sequence ID" value="PFX11966.1"/>
    <property type="molecule type" value="Genomic_DNA"/>
</dbReference>
<dbReference type="Gene3D" id="2.60.120.1000">
    <property type="match status" value="1"/>
</dbReference>
<feature type="domain" description="C-type lectin" evidence="7">
    <location>
        <begin position="247"/>
        <end position="359"/>
    </location>
</feature>
<dbReference type="InterPro" id="IPR018378">
    <property type="entry name" value="C-type_lectin_CS"/>
</dbReference>
<proteinExistence type="predicted"/>
<dbReference type="PROSITE" id="PS51406">
    <property type="entry name" value="FIBRINOGEN_C_2"/>
    <property type="match status" value="1"/>
</dbReference>
<keyword evidence="3 9" id="KW-0430">Lectin</keyword>
<dbReference type="InterPro" id="IPR033989">
    <property type="entry name" value="CD209-like_CTLD"/>
</dbReference>
<dbReference type="SUPFAM" id="SSF56496">
    <property type="entry name" value="Fibrinogen C-terminal domain-like"/>
    <property type="match status" value="1"/>
</dbReference>
<dbReference type="Proteomes" id="UP000225706">
    <property type="component" value="Unassembled WGS sequence"/>
</dbReference>
<dbReference type="NCBIfam" id="NF040941">
    <property type="entry name" value="GGGWT_bact"/>
    <property type="match status" value="1"/>
</dbReference>
<protein>
    <submittedName>
        <fullName evidence="9">Hepatic lectin</fullName>
    </submittedName>
</protein>
<dbReference type="OrthoDB" id="5987655at2759"/>
<keyword evidence="4" id="KW-0176">Collagen</keyword>
<dbReference type="SUPFAM" id="SSF56436">
    <property type="entry name" value="C-type lectin-like"/>
    <property type="match status" value="3"/>
</dbReference>
<dbReference type="InterPro" id="IPR002181">
    <property type="entry name" value="Fibrinogen_a/b/g_C_dom"/>
</dbReference>
<dbReference type="InterPro" id="IPR000885">
    <property type="entry name" value="Fib_collagen_C"/>
</dbReference>
<dbReference type="InterPro" id="IPR050111">
    <property type="entry name" value="C-type_lectin/snaclec_domain"/>
</dbReference>
<dbReference type="GO" id="GO:0005201">
    <property type="term" value="F:extracellular matrix structural constituent"/>
    <property type="evidence" value="ECO:0007669"/>
    <property type="project" value="InterPro"/>
</dbReference>
<reference evidence="10" key="1">
    <citation type="journal article" date="2017" name="bioRxiv">
        <title>Comparative analysis of the genomes of Stylophora pistillata and Acropora digitifera provides evidence for extensive differences between species of corals.</title>
        <authorList>
            <person name="Voolstra C.R."/>
            <person name="Li Y."/>
            <person name="Liew Y.J."/>
            <person name="Baumgarten S."/>
            <person name="Zoccola D."/>
            <person name="Flot J.-F."/>
            <person name="Tambutte S."/>
            <person name="Allemand D."/>
            <person name="Aranda M."/>
        </authorList>
    </citation>
    <scope>NUCLEOTIDE SEQUENCE [LARGE SCALE GENOMIC DNA]</scope>
</reference>
<dbReference type="PROSITE" id="PS50041">
    <property type="entry name" value="C_TYPE_LECTIN_2"/>
    <property type="match status" value="3"/>
</dbReference>
<accession>A0A2B4R486</accession>
<keyword evidence="2" id="KW-0964">Secreted</keyword>
<evidence type="ECO:0000313" key="9">
    <source>
        <dbReference type="EMBL" id="PFX11966.1"/>
    </source>
</evidence>
<comment type="subcellular location">
    <subcellularLocation>
        <location evidence="1">Secreted</location>
    </subcellularLocation>
</comment>
<dbReference type="InterPro" id="IPR016187">
    <property type="entry name" value="CTDL_fold"/>
</dbReference>
<evidence type="ECO:0000256" key="5">
    <source>
        <dbReference type="ARBA" id="ARBA00023157"/>
    </source>
</evidence>
<feature type="domain" description="C-type lectin" evidence="7">
    <location>
        <begin position="395"/>
        <end position="452"/>
    </location>
</feature>
<dbReference type="Pfam" id="PF00059">
    <property type="entry name" value="Lectin_C"/>
    <property type="match status" value="3"/>
</dbReference>
<evidence type="ECO:0000259" key="8">
    <source>
        <dbReference type="PROSITE" id="PS51406"/>
    </source>
</evidence>
<dbReference type="SMART" id="SM00034">
    <property type="entry name" value="CLECT"/>
    <property type="match status" value="2"/>
</dbReference>
<evidence type="ECO:0000259" key="7">
    <source>
        <dbReference type="PROSITE" id="PS50041"/>
    </source>
</evidence>
<keyword evidence="5" id="KW-1015">Disulfide bond</keyword>
<evidence type="ECO:0000256" key="3">
    <source>
        <dbReference type="ARBA" id="ARBA00022734"/>
    </source>
</evidence>
<dbReference type="InterPro" id="IPR001304">
    <property type="entry name" value="C-type_lectin-like"/>
</dbReference>
<dbReference type="GO" id="GO:0030246">
    <property type="term" value="F:carbohydrate binding"/>
    <property type="evidence" value="ECO:0007669"/>
    <property type="project" value="UniProtKB-KW"/>
</dbReference>
<dbReference type="CDD" id="cd03590">
    <property type="entry name" value="CLECT_DC-SIGN_like"/>
    <property type="match status" value="1"/>
</dbReference>
<feature type="chain" id="PRO_5012247961" evidence="6">
    <location>
        <begin position="26"/>
        <end position="692"/>
    </location>
</feature>